<dbReference type="RefSeq" id="WP_161053010.1">
    <property type="nucleotide sequence ID" value="NZ_WWCT01000001.1"/>
</dbReference>
<evidence type="ECO:0000256" key="4">
    <source>
        <dbReference type="SAM" id="Phobius"/>
    </source>
</evidence>
<keyword evidence="4" id="KW-0812">Transmembrane</keyword>
<proteinExistence type="predicted"/>
<feature type="transmembrane region" description="Helical" evidence="4">
    <location>
        <begin position="251"/>
        <end position="270"/>
    </location>
</feature>
<evidence type="ECO:0000256" key="2">
    <source>
        <dbReference type="ARBA" id="ARBA00012438"/>
    </source>
</evidence>
<evidence type="ECO:0000256" key="1">
    <source>
        <dbReference type="ARBA" id="ARBA00000085"/>
    </source>
</evidence>
<dbReference type="PRINTS" id="PR00344">
    <property type="entry name" value="BCTRLSENSOR"/>
</dbReference>
<dbReference type="Proteomes" id="UP000642144">
    <property type="component" value="Unassembled WGS sequence"/>
</dbReference>
<evidence type="ECO:0000313" key="8">
    <source>
        <dbReference type="Proteomes" id="UP000642144"/>
    </source>
</evidence>
<protein>
    <recommendedName>
        <fullName evidence="2">histidine kinase</fullName>
        <ecNumber evidence="2">2.7.13.3</ecNumber>
    </recommendedName>
</protein>
<dbReference type="Gene3D" id="1.10.287.130">
    <property type="match status" value="1"/>
</dbReference>
<dbReference type="EC" id="2.7.13.3" evidence="2"/>
<reference evidence="7 8" key="1">
    <citation type="submission" date="2019-12" db="EMBL/GenBank/DDBJ databases">
        <title>Novel species isolated from a subtropical stream in China.</title>
        <authorList>
            <person name="Lu H."/>
        </authorList>
    </citation>
    <scope>NUCLEOTIDE SEQUENCE [LARGE SCALE GENOMIC DNA]</scope>
    <source>
        <strain evidence="7 8">CY42W</strain>
    </source>
</reference>
<dbReference type="InterPro" id="IPR003594">
    <property type="entry name" value="HATPase_dom"/>
</dbReference>
<dbReference type="InterPro" id="IPR011622">
    <property type="entry name" value="7TMR_DISM_rcpt_extracell_dom2"/>
</dbReference>
<keyword evidence="5" id="KW-0732">Signal</keyword>
<dbReference type="PANTHER" id="PTHR43065">
    <property type="entry name" value="SENSOR HISTIDINE KINASE"/>
    <property type="match status" value="1"/>
</dbReference>
<dbReference type="EMBL" id="WWCT01000001">
    <property type="protein sequence ID" value="MYN24852.1"/>
    <property type="molecule type" value="Genomic_DNA"/>
</dbReference>
<dbReference type="CDD" id="cd00082">
    <property type="entry name" value="HisKA"/>
    <property type="match status" value="1"/>
</dbReference>
<keyword evidence="3" id="KW-0597">Phosphoprotein</keyword>
<feature type="chain" id="PRO_5045578281" description="histidine kinase" evidence="5">
    <location>
        <begin position="27"/>
        <end position="643"/>
    </location>
</feature>
<keyword evidence="8" id="KW-1185">Reference proteome</keyword>
<evidence type="ECO:0000256" key="3">
    <source>
        <dbReference type="ARBA" id="ARBA00022553"/>
    </source>
</evidence>
<comment type="caution">
    <text evidence="7">The sequence shown here is derived from an EMBL/GenBank/DDBJ whole genome shotgun (WGS) entry which is preliminary data.</text>
</comment>
<dbReference type="Pfam" id="PF02518">
    <property type="entry name" value="HATPase_c"/>
    <property type="match status" value="1"/>
</dbReference>
<feature type="transmembrane region" description="Helical" evidence="4">
    <location>
        <begin position="317"/>
        <end position="335"/>
    </location>
</feature>
<dbReference type="SMART" id="SM00387">
    <property type="entry name" value="HATPase_c"/>
    <property type="match status" value="1"/>
</dbReference>
<dbReference type="InterPro" id="IPR003661">
    <property type="entry name" value="HisK_dim/P_dom"/>
</dbReference>
<feature type="transmembrane region" description="Helical" evidence="4">
    <location>
        <begin position="191"/>
        <end position="211"/>
    </location>
</feature>
<feature type="transmembrane region" description="Helical" evidence="4">
    <location>
        <begin position="218"/>
        <end position="239"/>
    </location>
</feature>
<dbReference type="InterPro" id="IPR005467">
    <property type="entry name" value="His_kinase_dom"/>
</dbReference>
<dbReference type="Gene3D" id="3.30.565.10">
    <property type="entry name" value="Histidine kinase-like ATPase, C-terminal domain"/>
    <property type="match status" value="1"/>
</dbReference>
<dbReference type="InterPro" id="IPR004358">
    <property type="entry name" value="Sig_transdc_His_kin-like_C"/>
</dbReference>
<keyword evidence="4" id="KW-0472">Membrane</keyword>
<keyword evidence="4" id="KW-1133">Transmembrane helix</keyword>
<feature type="signal peptide" evidence="5">
    <location>
        <begin position="1"/>
        <end position="26"/>
    </location>
</feature>
<organism evidence="7 8">
    <name type="scientific">Duganella levis</name>
    <dbReference type="NCBI Taxonomy" id="2692169"/>
    <lineage>
        <taxon>Bacteria</taxon>
        <taxon>Pseudomonadati</taxon>
        <taxon>Pseudomonadota</taxon>
        <taxon>Betaproteobacteria</taxon>
        <taxon>Burkholderiales</taxon>
        <taxon>Oxalobacteraceae</taxon>
        <taxon>Telluria group</taxon>
        <taxon>Duganella</taxon>
    </lineage>
</organism>
<dbReference type="InterPro" id="IPR036890">
    <property type="entry name" value="HATPase_C_sf"/>
</dbReference>
<feature type="transmembrane region" description="Helical" evidence="4">
    <location>
        <begin position="375"/>
        <end position="397"/>
    </location>
</feature>
<dbReference type="SUPFAM" id="SSF55874">
    <property type="entry name" value="ATPase domain of HSP90 chaperone/DNA topoisomerase II/histidine kinase"/>
    <property type="match status" value="1"/>
</dbReference>
<evidence type="ECO:0000256" key="5">
    <source>
        <dbReference type="SAM" id="SignalP"/>
    </source>
</evidence>
<evidence type="ECO:0000259" key="6">
    <source>
        <dbReference type="PROSITE" id="PS50109"/>
    </source>
</evidence>
<feature type="domain" description="Histidine kinase" evidence="6">
    <location>
        <begin position="426"/>
        <end position="641"/>
    </location>
</feature>
<dbReference type="Pfam" id="PF07696">
    <property type="entry name" value="7TMR-DISMED2"/>
    <property type="match status" value="1"/>
</dbReference>
<gene>
    <name evidence="7" type="ORF">GTP69_00335</name>
</gene>
<dbReference type="Gene3D" id="2.60.40.2380">
    <property type="match status" value="1"/>
</dbReference>
<sequence>MLMLRFCGAALLAALLMLLMCDQARAGNVDHDVAREEQLGLVLRYELLPDPSGSQGLTEVRNTGGWSYVSGRSPHFGFTKSAWWLRLGLSNSGAQSKEVVLDMRTALQDYVDWHVVDASGRVRQTVLSGDRRAFDFRYQRHYTLSLPLTLQAGERLTLYIRLASHDGVLESTALTLMMADQFFVQQSQRKLWMGMYLGALLAFWVCAFFLYCLTTEKIYLWFSLFLLLFTATSVVYHGVSAELMLRSYTAVNNALVLIFFALAAAVFYLFARRFLRLSGSAPGVLLKIYDVLICAVLASVPLVLLIGYSLAYMVSSTLILMNTMLLVVIGIKLCIRRNVDAMFFFIAFLPMGLALTFKLLSLYKACVCQMLLERNYYLAETSMFTVVALGFSIAHSVQSWRTAMRENELKVLHLGRITLAGEMTGTLTHELAQPLNSILNNSQAAERMIKDRRFDPARHLEIMLDITHQAKVATSIITHVRRLLLPGERTVERVAVCEKFQTVHKLLRHDLKRRQIRLRQECEAGLQVRGDPVQLQQVIVNLVMNATDAVKDLPEERRNITLAARSVGGSHALLSVSDTGCGFPTDCQDEIFSAFFTTKEGGMGLGLNICRKIVAAHGGEITAKSNQACGATVEFTLPLDHYV</sequence>
<dbReference type="InterPro" id="IPR011623">
    <property type="entry name" value="7TMR_DISM_rcpt_extracell_dom1"/>
</dbReference>
<accession>A0ABW9VTA8</accession>
<dbReference type="Pfam" id="PF07695">
    <property type="entry name" value="7TMR-DISM_7TM"/>
    <property type="match status" value="1"/>
</dbReference>
<evidence type="ECO:0000313" key="7">
    <source>
        <dbReference type="EMBL" id="MYN24852.1"/>
    </source>
</evidence>
<name>A0ABW9VTA8_9BURK</name>
<dbReference type="PROSITE" id="PS50109">
    <property type="entry name" value="HIS_KIN"/>
    <property type="match status" value="1"/>
</dbReference>
<dbReference type="PANTHER" id="PTHR43065:SF42">
    <property type="entry name" value="TWO-COMPONENT SENSOR PPRA"/>
    <property type="match status" value="1"/>
</dbReference>
<comment type="catalytic activity">
    <reaction evidence="1">
        <text>ATP + protein L-histidine = ADP + protein N-phospho-L-histidine.</text>
        <dbReference type="EC" id="2.7.13.3"/>
    </reaction>
</comment>
<feature type="transmembrane region" description="Helical" evidence="4">
    <location>
        <begin position="291"/>
        <end position="311"/>
    </location>
</feature>
<feature type="transmembrane region" description="Helical" evidence="4">
    <location>
        <begin position="342"/>
        <end position="363"/>
    </location>
</feature>